<dbReference type="InterPro" id="IPR026117">
    <property type="entry name" value="Par-4"/>
</dbReference>
<name>A0AAD1WWD0_PELCU</name>
<proteinExistence type="predicted"/>
<protein>
    <submittedName>
        <fullName evidence="3">Uncharacterized protein</fullName>
    </submittedName>
</protein>
<feature type="compositionally biased region" description="Polar residues" evidence="2">
    <location>
        <begin position="168"/>
        <end position="180"/>
    </location>
</feature>
<evidence type="ECO:0000256" key="2">
    <source>
        <dbReference type="SAM" id="MobiDB-lite"/>
    </source>
</evidence>
<dbReference type="PANTHER" id="PTHR15093:SF1">
    <property type="entry name" value="PRKC APOPTOSIS WT1 REGULATOR PROTEIN"/>
    <property type="match status" value="1"/>
</dbReference>
<keyword evidence="1" id="KW-0175">Coiled coil</keyword>
<feature type="compositionally biased region" description="Low complexity" evidence="2">
    <location>
        <begin position="29"/>
        <end position="46"/>
    </location>
</feature>
<dbReference type="GO" id="GO:0043065">
    <property type="term" value="P:positive regulation of apoptotic process"/>
    <property type="evidence" value="ECO:0007669"/>
    <property type="project" value="TreeGrafter"/>
</dbReference>
<accession>A0AAD1WWD0</accession>
<gene>
    <name evidence="3" type="ORF">PECUL_23A030938</name>
</gene>
<evidence type="ECO:0000256" key="1">
    <source>
        <dbReference type="SAM" id="Coils"/>
    </source>
</evidence>
<dbReference type="EMBL" id="OW240923">
    <property type="protein sequence ID" value="CAH2326195.1"/>
    <property type="molecule type" value="Genomic_DNA"/>
</dbReference>
<evidence type="ECO:0000313" key="3">
    <source>
        <dbReference type="EMBL" id="CAH2326195.1"/>
    </source>
</evidence>
<sequence length="275" mass="31224">MSRETRSSTSEPVPFLEEWKARRERMRLRSSSSSISVNRSIDSSQSHQEGDPQARNNTLLDKQEKSRDLAGGRSTETTTKLQFHGEAEPDTSESSALKTKEKKGSTQKKHRTQIEKRKLREKRRPTGVANISPLEDPDENQDHADTKEGNREKDTTPDQDQRTTQVTCPNRTDTAINVPSQEERESANMSRQSWMEELQKAVIVKRQDNHKLNAELSDKDGALQLLQKEMKTVTQVRQQWTEGRLWVTTMAIPGLVFGKLVVSLNGVSSLNVFPN</sequence>
<feature type="coiled-coil region" evidence="1">
    <location>
        <begin position="195"/>
        <end position="229"/>
    </location>
</feature>
<dbReference type="AlphaFoldDB" id="A0AAD1WWD0"/>
<feature type="compositionally biased region" description="Basic and acidic residues" evidence="2">
    <location>
        <begin position="140"/>
        <end position="161"/>
    </location>
</feature>
<dbReference type="Proteomes" id="UP001295444">
    <property type="component" value="Chromosome 12"/>
</dbReference>
<feature type="compositionally biased region" description="Basic and acidic residues" evidence="2">
    <location>
        <begin position="61"/>
        <end position="70"/>
    </location>
</feature>
<dbReference type="PANTHER" id="PTHR15093">
    <property type="entry name" value="PROSTATE APOPTOSIS RESPONSE PROTEIN PAR-4"/>
    <property type="match status" value="1"/>
</dbReference>
<keyword evidence="4" id="KW-1185">Reference proteome</keyword>
<evidence type="ECO:0000313" key="4">
    <source>
        <dbReference type="Proteomes" id="UP001295444"/>
    </source>
</evidence>
<dbReference type="GO" id="GO:0006915">
    <property type="term" value="P:apoptotic process"/>
    <property type="evidence" value="ECO:0007669"/>
    <property type="project" value="InterPro"/>
</dbReference>
<feature type="region of interest" description="Disordered" evidence="2">
    <location>
        <begin position="1"/>
        <end position="186"/>
    </location>
</feature>
<reference evidence="3" key="1">
    <citation type="submission" date="2022-03" db="EMBL/GenBank/DDBJ databases">
        <authorList>
            <person name="Alioto T."/>
            <person name="Alioto T."/>
            <person name="Gomez Garrido J."/>
        </authorList>
    </citation>
    <scope>NUCLEOTIDE SEQUENCE</scope>
</reference>
<dbReference type="GO" id="GO:0005737">
    <property type="term" value="C:cytoplasm"/>
    <property type="evidence" value="ECO:0007669"/>
    <property type="project" value="TreeGrafter"/>
</dbReference>
<organism evidence="3 4">
    <name type="scientific">Pelobates cultripes</name>
    <name type="common">Western spadefoot toad</name>
    <dbReference type="NCBI Taxonomy" id="61616"/>
    <lineage>
        <taxon>Eukaryota</taxon>
        <taxon>Metazoa</taxon>
        <taxon>Chordata</taxon>
        <taxon>Craniata</taxon>
        <taxon>Vertebrata</taxon>
        <taxon>Euteleostomi</taxon>
        <taxon>Amphibia</taxon>
        <taxon>Batrachia</taxon>
        <taxon>Anura</taxon>
        <taxon>Pelobatoidea</taxon>
        <taxon>Pelobatidae</taxon>
        <taxon>Pelobates</taxon>
    </lineage>
</organism>